<feature type="transmembrane region" description="Helical" evidence="10">
    <location>
        <begin position="750"/>
        <end position="769"/>
    </location>
</feature>
<dbReference type="InterPro" id="IPR046338">
    <property type="entry name" value="GAIN_dom_sf"/>
</dbReference>
<dbReference type="SMART" id="SM00159">
    <property type="entry name" value="PTX"/>
    <property type="match status" value="1"/>
</dbReference>
<keyword evidence="15" id="KW-1185">Reference proteome</keyword>
<dbReference type="PROSITE" id="PS01186">
    <property type="entry name" value="EGF_2"/>
    <property type="match status" value="1"/>
</dbReference>
<dbReference type="SUPFAM" id="SSF49899">
    <property type="entry name" value="Concanavalin A-like lectins/glucanases"/>
    <property type="match status" value="1"/>
</dbReference>
<feature type="signal peptide" evidence="11">
    <location>
        <begin position="1"/>
        <end position="23"/>
    </location>
</feature>
<dbReference type="PANTHER" id="PTHR12011:SF470">
    <property type="entry name" value="ADHESION G PROTEIN-COUPLED RECEPTOR L2-LIKE"/>
    <property type="match status" value="1"/>
</dbReference>
<dbReference type="PROSITE" id="PS50261">
    <property type="entry name" value="G_PROTEIN_RECEP_F2_4"/>
    <property type="match status" value="1"/>
</dbReference>
<accession>A0A9W2ZJS0</accession>
<evidence type="ECO:0000259" key="12">
    <source>
        <dbReference type="PROSITE" id="PS50227"/>
    </source>
</evidence>
<comment type="caution">
    <text evidence="8">Lacks conserved residue(s) required for the propagation of feature annotation.</text>
</comment>
<feature type="transmembrane region" description="Helical" evidence="10">
    <location>
        <begin position="789"/>
        <end position="809"/>
    </location>
</feature>
<evidence type="ECO:0000313" key="15">
    <source>
        <dbReference type="Proteomes" id="UP001165740"/>
    </source>
</evidence>
<organism evidence="15 16">
    <name type="scientific">Biomphalaria glabrata</name>
    <name type="common">Bloodfluke planorb</name>
    <name type="synonym">Freshwater snail</name>
    <dbReference type="NCBI Taxonomy" id="6526"/>
    <lineage>
        <taxon>Eukaryota</taxon>
        <taxon>Metazoa</taxon>
        <taxon>Spiralia</taxon>
        <taxon>Lophotrochozoa</taxon>
        <taxon>Mollusca</taxon>
        <taxon>Gastropoda</taxon>
        <taxon>Heterobranchia</taxon>
        <taxon>Euthyneura</taxon>
        <taxon>Panpulmonata</taxon>
        <taxon>Hygrophila</taxon>
        <taxon>Lymnaeoidea</taxon>
        <taxon>Planorbidae</taxon>
        <taxon>Biomphalaria</taxon>
    </lineage>
</organism>
<dbReference type="Proteomes" id="UP001165740">
    <property type="component" value="Chromosome 2"/>
</dbReference>
<keyword evidence="4 11" id="KW-0732">Signal</keyword>
<feature type="transmembrane region" description="Helical" evidence="10">
    <location>
        <begin position="821"/>
        <end position="839"/>
    </location>
</feature>
<evidence type="ECO:0000313" key="16">
    <source>
        <dbReference type="RefSeq" id="XP_055875218.1"/>
    </source>
</evidence>
<evidence type="ECO:0000259" key="13">
    <source>
        <dbReference type="PROSITE" id="PS50261"/>
    </source>
</evidence>
<feature type="transmembrane region" description="Helical" evidence="10">
    <location>
        <begin position="932"/>
        <end position="952"/>
    </location>
</feature>
<dbReference type="AlphaFoldDB" id="A0A9W2ZJS0"/>
<dbReference type="GO" id="GO:0004930">
    <property type="term" value="F:G protein-coupled receptor activity"/>
    <property type="evidence" value="ECO:0007669"/>
    <property type="project" value="InterPro"/>
</dbReference>
<dbReference type="RefSeq" id="XP_055875219.1">
    <property type="nucleotide sequence ID" value="XM_056019244.1"/>
</dbReference>
<keyword evidence="7" id="KW-1015">Disulfide bond</keyword>
<feature type="compositionally biased region" description="Basic and acidic residues" evidence="9">
    <location>
        <begin position="1033"/>
        <end position="1056"/>
    </location>
</feature>
<dbReference type="GO" id="GO:0005886">
    <property type="term" value="C:plasma membrane"/>
    <property type="evidence" value="ECO:0007669"/>
    <property type="project" value="UniProtKB-SubCell"/>
</dbReference>
<evidence type="ECO:0000256" key="11">
    <source>
        <dbReference type="SAM" id="SignalP"/>
    </source>
</evidence>
<evidence type="ECO:0000256" key="6">
    <source>
        <dbReference type="ARBA" id="ARBA00023136"/>
    </source>
</evidence>
<protein>
    <submittedName>
        <fullName evidence="16 17">Cadherin EGF LAG seven-pass G-type receptor 1-like</fullName>
    </submittedName>
</protein>
<evidence type="ECO:0000256" key="3">
    <source>
        <dbReference type="ARBA" id="ARBA00022692"/>
    </source>
</evidence>
<keyword evidence="6 10" id="KW-0472">Membrane</keyword>
<evidence type="ECO:0000256" key="8">
    <source>
        <dbReference type="PROSITE-ProRule" id="PRU01172"/>
    </source>
</evidence>
<dbReference type="Gene3D" id="2.60.120.200">
    <property type="match status" value="1"/>
</dbReference>
<dbReference type="OrthoDB" id="547680at2759"/>
<gene>
    <name evidence="16 17" type="primary">LOC106059821</name>
</gene>
<dbReference type="InterPro" id="IPR000742">
    <property type="entry name" value="EGF"/>
</dbReference>
<evidence type="ECO:0000256" key="2">
    <source>
        <dbReference type="ARBA" id="ARBA00007343"/>
    </source>
</evidence>
<evidence type="ECO:0000256" key="10">
    <source>
        <dbReference type="SAM" id="Phobius"/>
    </source>
</evidence>
<evidence type="ECO:0000256" key="7">
    <source>
        <dbReference type="ARBA" id="ARBA00023157"/>
    </source>
</evidence>
<keyword evidence="5 10" id="KW-1133">Transmembrane helix</keyword>
<dbReference type="GO" id="GO:0007166">
    <property type="term" value="P:cell surface receptor signaling pathway"/>
    <property type="evidence" value="ECO:0007669"/>
    <property type="project" value="InterPro"/>
</dbReference>
<dbReference type="RefSeq" id="XP_055875218.1">
    <property type="nucleotide sequence ID" value="XM_056019243.1"/>
</dbReference>
<evidence type="ECO:0000313" key="17">
    <source>
        <dbReference type="RefSeq" id="XP_055875219.1"/>
    </source>
</evidence>
<feature type="domain" description="G-protein coupled receptors family 2 profile 2" evidence="13">
    <location>
        <begin position="710"/>
        <end position="953"/>
    </location>
</feature>
<keyword evidence="3 10" id="KW-0812">Transmembrane</keyword>
<dbReference type="Pfam" id="PF13385">
    <property type="entry name" value="Laminin_G_3"/>
    <property type="match status" value="1"/>
</dbReference>
<dbReference type="Pfam" id="PF16489">
    <property type="entry name" value="GAIN"/>
    <property type="match status" value="1"/>
</dbReference>
<dbReference type="Gene3D" id="1.20.1070.10">
    <property type="entry name" value="Rhodopsin 7-helix transmembrane proteins"/>
    <property type="match status" value="1"/>
</dbReference>
<feature type="chain" id="PRO_5044702635" evidence="11">
    <location>
        <begin position="24"/>
        <end position="1070"/>
    </location>
</feature>
<dbReference type="PROSITE" id="PS51828">
    <property type="entry name" value="PTX_2"/>
    <property type="match status" value="1"/>
</dbReference>
<evidence type="ECO:0000259" key="14">
    <source>
        <dbReference type="PROSITE" id="PS51828"/>
    </source>
</evidence>
<dbReference type="InterPro" id="IPR001879">
    <property type="entry name" value="GPCR_2_extracellular_dom"/>
</dbReference>
<dbReference type="PANTHER" id="PTHR12011">
    <property type="entry name" value="ADHESION G-PROTEIN COUPLED RECEPTOR"/>
    <property type="match status" value="1"/>
</dbReference>
<dbReference type="PRINTS" id="PR00895">
    <property type="entry name" value="PENTAXIN"/>
</dbReference>
<proteinExistence type="inferred from homology"/>
<dbReference type="Pfam" id="PF00002">
    <property type="entry name" value="7tm_2"/>
    <property type="match status" value="1"/>
</dbReference>
<dbReference type="Gene3D" id="2.10.25.10">
    <property type="entry name" value="Laminin"/>
    <property type="match status" value="1"/>
</dbReference>
<dbReference type="SUPFAM" id="SSF81321">
    <property type="entry name" value="Family A G protein-coupled receptor-like"/>
    <property type="match status" value="1"/>
</dbReference>
<dbReference type="PROSITE" id="PS50227">
    <property type="entry name" value="G_PROTEIN_RECEP_F2_3"/>
    <property type="match status" value="1"/>
</dbReference>
<feature type="transmembrane region" description="Helical" evidence="10">
    <location>
        <begin position="859"/>
        <end position="880"/>
    </location>
</feature>
<feature type="region of interest" description="Disordered" evidence="9">
    <location>
        <begin position="1002"/>
        <end position="1070"/>
    </location>
</feature>
<evidence type="ECO:0000256" key="9">
    <source>
        <dbReference type="SAM" id="MobiDB-lite"/>
    </source>
</evidence>
<comment type="subcellular location">
    <subcellularLocation>
        <location evidence="1">Cell membrane</location>
        <topology evidence="1">Multi-pass membrane protein</topology>
    </subcellularLocation>
</comment>
<evidence type="ECO:0000256" key="5">
    <source>
        <dbReference type="ARBA" id="ARBA00022989"/>
    </source>
</evidence>
<sequence length="1070" mass="120736">MSKIKKHLWGWPLLGCLALFSYGQVLIPWDHCQSNYYTNAKCVNHPDGYGCECGPGFHWNTHQCMSSAIDSRFEFKPGEPIRYTLLWGKGFPRLNAFTIAFWLNVSDHNHPGTILSYRKENQLNILRMISGPTIRFDIHGTQVVTDLELEPKKWFHIALTWQSSDGTWVLYRNGDPVRNGRVDTKSMLPIPSGGEFVLGQSSRQVVFNSTNALDGDLSHLNIWNHVMNSSQISYINSSCTFMYCGNAIQWVEFRAGTRGAMKMRWPSGIFTGRCFSDAQSGSSCEKFCSLLIGAQCNEETRENILWLRNAANQTVNVSCPSLSREQANNSTNGTSQNFAWRLCKLEENENHGEWQEPYIDSCISSSLMAIKEKTLSLEKQGINEIDLLKLAHELLNHTHEYTYINPIDIATVIDLLAILVKAQGIAPRTVTWLDEGRMYASASEIYPTFQQTKTFSELFINTVNNLLSPRHEVGWNATRPAGNEVDQLMQVMHNFADVISRSLDYHIKDGLILYHGASIQILRQYVEFKIETQWVYSLKNIEFPDNTVKDSDGRLAKESGFIKLTRDTISATNASAITVFFGISTFRYKSLSRLIPGFDKTRNRPNQVNSPVMALYFHIQPLSGDGNIEVSNLSPPILVSVPIHNTFNISNPRCVVLRHSSNRKPWSWYRGCQKLRYTGHSGVCACPQPGVFTIITDMFDDNWDKGDKRPKLMNFATYFGCAMSATLCLIVCGVHMYLRTSTSTAALHRNLSVSIALGQLVYMIGIDRYETPSICKIFAVLLHYFFLTNYSWVMNEAFNLYIVITYSTHNPSDLTDSGSMIRYYVLGWVIPAILVGAFVGTSDNYCALDMCWVAPDHLWLFIGPAIGIISITILVLIFTAKEHNENSYTKSDKTNKIINIHMKALWTQVILVTVCWSFAFISLKIMDNILKYLYAMFTSLQGAFFVVFYMFLHEEIRAYIKSRQKRRALQLQGLEFQDNHSLDSFASNSLIDRDVADGHGGMSGSGGGSISTGTGPAQKQLNVPGEFNGTDPSSKDSRPSRLRELSRKKNRARIEASSDEGSDCEMISTV</sequence>
<dbReference type="InterPro" id="IPR017981">
    <property type="entry name" value="GPCR_2-like_7TM"/>
</dbReference>
<dbReference type="GeneID" id="106059821"/>
<feature type="transmembrane region" description="Helical" evidence="10">
    <location>
        <begin position="715"/>
        <end position="738"/>
    </location>
</feature>
<dbReference type="Gene3D" id="2.60.220.50">
    <property type="match status" value="1"/>
</dbReference>
<dbReference type="InterPro" id="IPR001759">
    <property type="entry name" value="PTX_dom"/>
</dbReference>
<comment type="similarity">
    <text evidence="2">Belongs to the G-protein coupled receptor 2 family. Adhesion G-protein coupled receptor (ADGR) subfamily.</text>
</comment>
<reference evidence="16 17" key="1">
    <citation type="submission" date="2025-04" db="UniProtKB">
        <authorList>
            <consortium name="RefSeq"/>
        </authorList>
    </citation>
    <scope>IDENTIFICATION</scope>
</reference>
<dbReference type="InterPro" id="IPR000832">
    <property type="entry name" value="GPCR_2_secretin-like"/>
</dbReference>
<dbReference type="OMA" id="CWICNEA"/>
<dbReference type="CDD" id="cd00054">
    <property type="entry name" value="EGF_CA"/>
    <property type="match status" value="1"/>
</dbReference>
<feature type="domain" description="G-protein coupled receptors family 2 profile 1" evidence="12">
    <location>
        <begin position="283"/>
        <end position="366"/>
    </location>
</feature>
<evidence type="ECO:0000256" key="4">
    <source>
        <dbReference type="ARBA" id="ARBA00022729"/>
    </source>
</evidence>
<dbReference type="InterPro" id="IPR032471">
    <property type="entry name" value="AGRL2-4_GAIN_subdom_A"/>
</dbReference>
<dbReference type="GO" id="GO:0007189">
    <property type="term" value="P:adenylate cyclase-activating G protein-coupled receptor signaling pathway"/>
    <property type="evidence" value="ECO:0007669"/>
    <property type="project" value="TreeGrafter"/>
</dbReference>
<feature type="domain" description="Pentraxin (PTX)" evidence="14">
    <location>
        <begin position="69"/>
        <end position="270"/>
    </location>
</feature>
<evidence type="ECO:0000256" key="1">
    <source>
        <dbReference type="ARBA" id="ARBA00004651"/>
    </source>
</evidence>
<feature type="transmembrane region" description="Helical" evidence="10">
    <location>
        <begin position="905"/>
        <end position="926"/>
    </location>
</feature>
<name>A0A9W2ZJS0_BIOGL</name>
<dbReference type="InterPro" id="IPR013320">
    <property type="entry name" value="ConA-like_dom_sf"/>
</dbReference>